<dbReference type="Proteomes" id="UP000023152">
    <property type="component" value="Unassembled WGS sequence"/>
</dbReference>
<gene>
    <name evidence="2" type="ORF">RFI_08046</name>
</gene>
<name>X6NS21_RETFI</name>
<evidence type="ECO:0000313" key="3">
    <source>
        <dbReference type="Proteomes" id="UP000023152"/>
    </source>
</evidence>
<feature type="region of interest" description="Disordered" evidence="1">
    <location>
        <begin position="60"/>
        <end position="88"/>
    </location>
</feature>
<protein>
    <submittedName>
        <fullName evidence="2">Uncharacterized protein</fullName>
    </submittedName>
</protein>
<accession>X6NS21</accession>
<dbReference type="EMBL" id="ASPP01006270">
    <property type="protein sequence ID" value="ETO29080.1"/>
    <property type="molecule type" value="Genomic_DNA"/>
</dbReference>
<feature type="non-terminal residue" evidence="2">
    <location>
        <position position="1"/>
    </location>
</feature>
<proteinExistence type="predicted"/>
<keyword evidence="3" id="KW-1185">Reference proteome</keyword>
<sequence>QSPFYIDPNKELMGELNFHSLPRSYLVDKNGYLISAFKRTIDWSDKFVFEEILRLKNNSSKSNKDLTFGPDSSTNSVNEGDAKDLAGNVKSDEVNPIDLLSQKENDNKGISDIISATKEHKKTTILK</sequence>
<evidence type="ECO:0000313" key="2">
    <source>
        <dbReference type="EMBL" id="ETO29080.1"/>
    </source>
</evidence>
<dbReference type="AlphaFoldDB" id="X6NS21"/>
<organism evidence="2 3">
    <name type="scientific">Reticulomyxa filosa</name>
    <dbReference type="NCBI Taxonomy" id="46433"/>
    <lineage>
        <taxon>Eukaryota</taxon>
        <taxon>Sar</taxon>
        <taxon>Rhizaria</taxon>
        <taxon>Retaria</taxon>
        <taxon>Foraminifera</taxon>
        <taxon>Monothalamids</taxon>
        <taxon>Reticulomyxidae</taxon>
        <taxon>Reticulomyxa</taxon>
    </lineage>
</organism>
<evidence type="ECO:0000256" key="1">
    <source>
        <dbReference type="SAM" id="MobiDB-lite"/>
    </source>
</evidence>
<comment type="caution">
    <text evidence="2">The sequence shown here is derived from an EMBL/GenBank/DDBJ whole genome shotgun (WGS) entry which is preliminary data.</text>
</comment>
<reference evidence="2 3" key="1">
    <citation type="journal article" date="2013" name="Curr. Biol.">
        <title>The Genome of the Foraminiferan Reticulomyxa filosa.</title>
        <authorList>
            <person name="Glockner G."/>
            <person name="Hulsmann N."/>
            <person name="Schleicher M."/>
            <person name="Noegel A.A."/>
            <person name="Eichinger L."/>
            <person name="Gallinger C."/>
            <person name="Pawlowski J."/>
            <person name="Sierra R."/>
            <person name="Euteneuer U."/>
            <person name="Pillet L."/>
            <person name="Moustafa A."/>
            <person name="Platzer M."/>
            <person name="Groth M."/>
            <person name="Szafranski K."/>
            <person name="Schliwa M."/>
        </authorList>
    </citation>
    <scope>NUCLEOTIDE SEQUENCE [LARGE SCALE GENOMIC DNA]</scope>
</reference>